<name>A0A164SD96_9AGAM</name>
<dbReference type="AlphaFoldDB" id="A0A164SD96"/>
<accession>A0A164SD96</accession>
<dbReference type="EMBL" id="KV419416">
    <property type="protein sequence ID" value="KZS91366.1"/>
    <property type="molecule type" value="Genomic_DNA"/>
</dbReference>
<proteinExistence type="predicted"/>
<evidence type="ECO:0000313" key="1">
    <source>
        <dbReference type="EMBL" id="KZS91366.1"/>
    </source>
</evidence>
<keyword evidence="2" id="KW-1185">Reference proteome</keyword>
<dbReference type="Proteomes" id="UP000076722">
    <property type="component" value="Unassembled WGS sequence"/>
</dbReference>
<reference evidence="1 2" key="1">
    <citation type="journal article" date="2016" name="Mol. Biol. Evol.">
        <title>Comparative Genomics of Early-Diverging Mushroom-Forming Fungi Provides Insights into the Origins of Lignocellulose Decay Capabilities.</title>
        <authorList>
            <person name="Nagy L.G."/>
            <person name="Riley R."/>
            <person name="Tritt A."/>
            <person name="Adam C."/>
            <person name="Daum C."/>
            <person name="Floudas D."/>
            <person name="Sun H."/>
            <person name="Yadav J.S."/>
            <person name="Pangilinan J."/>
            <person name="Larsson K.H."/>
            <person name="Matsuura K."/>
            <person name="Barry K."/>
            <person name="Labutti K."/>
            <person name="Kuo R."/>
            <person name="Ohm R.A."/>
            <person name="Bhattacharya S.S."/>
            <person name="Shirouzu T."/>
            <person name="Yoshinaga Y."/>
            <person name="Martin F.M."/>
            <person name="Grigoriev I.V."/>
            <person name="Hibbett D.S."/>
        </authorList>
    </citation>
    <scope>NUCLEOTIDE SEQUENCE [LARGE SCALE GENOMIC DNA]</scope>
    <source>
        <strain evidence="1 2">HHB9708</strain>
    </source>
</reference>
<evidence type="ECO:0000313" key="2">
    <source>
        <dbReference type="Proteomes" id="UP000076722"/>
    </source>
</evidence>
<protein>
    <submittedName>
        <fullName evidence="1">Uncharacterized protein</fullName>
    </submittedName>
</protein>
<organism evidence="1 2">
    <name type="scientific">Sistotremastrum niveocremeum HHB9708</name>
    <dbReference type="NCBI Taxonomy" id="1314777"/>
    <lineage>
        <taxon>Eukaryota</taxon>
        <taxon>Fungi</taxon>
        <taxon>Dikarya</taxon>
        <taxon>Basidiomycota</taxon>
        <taxon>Agaricomycotina</taxon>
        <taxon>Agaricomycetes</taxon>
        <taxon>Sistotremastrales</taxon>
        <taxon>Sistotremastraceae</taxon>
        <taxon>Sertulicium</taxon>
        <taxon>Sertulicium niveocremeum</taxon>
    </lineage>
</organism>
<gene>
    <name evidence="1" type="ORF">SISNIDRAFT_414258</name>
</gene>
<dbReference type="OrthoDB" id="3253621at2759"/>
<sequence>METWFPVLFAHYMELSKDCCLRYPNLHVIAPGCPFMAMLVNVGPLAVCETHIDSRNLVAGLCAILVLGAFDHTLGGHLILMEAKVICEGLVGCIFLIPSAACLKKLDLLIVFLSALEY</sequence>